<dbReference type="Pfam" id="PF03167">
    <property type="entry name" value="UDG"/>
    <property type="match status" value="1"/>
</dbReference>
<dbReference type="InterPro" id="IPR036895">
    <property type="entry name" value="Uracil-DNA_glycosylase-like_sf"/>
</dbReference>
<dbReference type="SUPFAM" id="SSF52141">
    <property type="entry name" value="Uracil-DNA glycosylase-like"/>
    <property type="match status" value="1"/>
</dbReference>
<dbReference type="CDD" id="cd10032">
    <property type="entry name" value="UDG-F6_HDG"/>
    <property type="match status" value="1"/>
</dbReference>
<dbReference type="Gene3D" id="3.40.470.10">
    <property type="entry name" value="Uracil-DNA glycosylase-like domain"/>
    <property type="match status" value="1"/>
</dbReference>
<organism evidence="2 3">
    <name type="scientific">Ignavigranum ruoffiae</name>
    <dbReference type="NCBI Taxonomy" id="89093"/>
    <lineage>
        <taxon>Bacteria</taxon>
        <taxon>Bacillati</taxon>
        <taxon>Bacillota</taxon>
        <taxon>Bacilli</taxon>
        <taxon>Lactobacillales</taxon>
        <taxon>Aerococcaceae</taxon>
        <taxon>Ignavigranum</taxon>
    </lineage>
</organism>
<dbReference type="AlphaFoldDB" id="A0A1H9C497"/>
<dbReference type="EMBL" id="FOEN01000003">
    <property type="protein sequence ID" value="SEP95979.1"/>
    <property type="molecule type" value="Genomic_DNA"/>
</dbReference>
<reference evidence="2 3" key="1">
    <citation type="submission" date="2016-10" db="EMBL/GenBank/DDBJ databases">
        <authorList>
            <person name="de Groot N.N."/>
        </authorList>
    </citation>
    <scope>NUCLEOTIDE SEQUENCE [LARGE SCALE GENOMIC DNA]</scope>
    <source>
        <strain evidence="2 3">DSM 15695</strain>
    </source>
</reference>
<name>A0A1H9C497_9LACT</name>
<keyword evidence="3" id="KW-1185">Reference proteome</keyword>
<evidence type="ECO:0000259" key="1">
    <source>
        <dbReference type="SMART" id="SM00986"/>
    </source>
</evidence>
<dbReference type="InterPro" id="IPR026353">
    <property type="entry name" value="Hypoxan-DNA_Glyclase"/>
</dbReference>
<accession>A0A1H9C497</accession>
<dbReference type="SMART" id="SM00986">
    <property type="entry name" value="UDG"/>
    <property type="match status" value="1"/>
</dbReference>
<gene>
    <name evidence="2" type="ORF">SAMN04488558_103199</name>
</gene>
<feature type="domain" description="Uracil-DNA glycosylase-like" evidence="1">
    <location>
        <begin position="16"/>
        <end position="165"/>
    </location>
</feature>
<sequence length="169" mass="19181">MPAKQEHQTITHPLSPLYQSDSKILILGSFPSVQTRAYGFFYGHPQNRFWPLMAALFGETLSNEIGERRDFLLRHQIAVYDSIYQCDIIGSSDASIQNVILTDLSQVFQQSQIEQVFCNGATSYKYYQKYHAKQSQIAGIKLPSTSPANARFRLADLLEAWSVILPYLA</sequence>
<evidence type="ECO:0000313" key="3">
    <source>
        <dbReference type="Proteomes" id="UP000198833"/>
    </source>
</evidence>
<proteinExistence type="predicted"/>
<dbReference type="STRING" id="89093.SAMN04488558_103199"/>
<dbReference type="NCBIfam" id="TIGR04274">
    <property type="entry name" value="hypoxanDNAglyco"/>
    <property type="match status" value="1"/>
</dbReference>
<dbReference type="RefSeq" id="WP_092571048.1">
    <property type="nucleotide sequence ID" value="NZ_FOEN01000003.1"/>
</dbReference>
<dbReference type="InterPro" id="IPR005122">
    <property type="entry name" value="Uracil-DNA_glycosylase-like"/>
</dbReference>
<dbReference type="OrthoDB" id="9796171at2"/>
<protein>
    <submittedName>
        <fullName evidence="2">Hypoxanthine-DNA glycosylase</fullName>
    </submittedName>
</protein>
<dbReference type="Proteomes" id="UP000198833">
    <property type="component" value="Unassembled WGS sequence"/>
</dbReference>
<evidence type="ECO:0000313" key="2">
    <source>
        <dbReference type="EMBL" id="SEP95979.1"/>
    </source>
</evidence>
<dbReference type="SMART" id="SM00987">
    <property type="entry name" value="UreE_C"/>
    <property type="match status" value="1"/>
</dbReference>